<feature type="compositionally biased region" description="Acidic residues" evidence="1">
    <location>
        <begin position="1"/>
        <end position="13"/>
    </location>
</feature>
<comment type="caution">
    <text evidence="2">The sequence shown here is derived from an EMBL/GenBank/DDBJ whole genome shotgun (WGS) entry which is preliminary data.</text>
</comment>
<feature type="region of interest" description="Disordered" evidence="1">
    <location>
        <begin position="1"/>
        <end position="28"/>
    </location>
</feature>
<reference evidence="2 3" key="1">
    <citation type="submission" date="2019-03" db="EMBL/GenBank/DDBJ databases">
        <title>This is whole genome sequence of Paenibacillus sp MS74 strain.</title>
        <authorList>
            <person name="Trinh H.N."/>
        </authorList>
    </citation>
    <scope>NUCLEOTIDE SEQUENCE [LARGE SCALE GENOMIC DNA]</scope>
    <source>
        <strain evidence="2 3">MS74</strain>
    </source>
</reference>
<dbReference type="Proteomes" id="UP000295636">
    <property type="component" value="Unassembled WGS sequence"/>
</dbReference>
<dbReference type="AlphaFoldDB" id="A0A4V2ZRU1"/>
<organism evidence="2 3">
    <name type="scientific">Paenibacillus piri</name>
    <dbReference type="NCBI Taxonomy" id="2547395"/>
    <lineage>
        <taxon>Bacteria</taxon>
        <taxon>Bacillati</taxon>
        <taxon>Bacillota</taxon>
        <taxon>Bacilli</taxon>
        <taxon>Bacillales</taxon>
        <taxon>Paenibacillaceae</taxon>
        <taxon>Paenibacillus</taxon>
    </lineage>
</organism>
<accession>A0A4V2ZRU1</accession>
<evidence type="ECO:0000313" key="3">
    <source>
        <dbReference type="Proteomes" id="UP000295636"/>
    </source>
</evidence>
<protein>
    <submittedName>
        <fullName evidence="2">Uncharacterized protein</fullName>
    </submittedName>
</protein>
<evidence type="ECO:0000313" key="2">
    <source>
        <dbReference type="EMBL" id="TDF88859.1"/>
    </source>
</evidence>
<proteinExistence type="predicted"/>
<keyword evidence="3" id="KW-1185">Reference proteome</keyword>
<dbReference type="EMBL" id="SMRT01000040">
    <property type="protein sequence ID" value="TDF88859.1"/>
    <property type="molecule type" value="Genomic_DNA"/>
</dbReference>
<gene>
    <name evidence="2" type="ORF">E1757_35110</name>
</gene>
<evidence type="ECO:0000256" key="1">
    <source>
        <dbReference type="SAM" id="MobiDB-lite"/>
    </source>
</evidence>
<sequence>MTALFEDADDDGTSTEATTESSRSQNDSLQRKLVRVTVGGEFEEAFKYDSDELLFEKDDDGEELLLSGTDFEEVELEALEEAFDYESFQFDLNYLPARIFRKLGVNEWLDGKPEHFIPEEFSFHLSSFGGVDFVSLR</sequence>
<name>A0A4V2ZRU1_9BACL</name>
<feature type="compositionally biased region" description="Low complexity" evidence="1">
    <location>
        <begin position="14"/>
        <end position="24"/>
    </location>
</feature>
<dbReference type="RefSeq" id="WP_133237067.1">
    <property type="nucleotide sequence ID" value="NZ_SMRT01000040.1"/>
</dbReference>